<evidence type="ECO:0000256" key="5">
    <source>
        <dbReference type="ARBA" id="ARBA00022692"/>
    </source>
</evidence>
<accession>A0A4Y8PXC8</accession>
<reference evidence="9 10" key="1">
    <citation type="submission" date="2017-03" db="EMBL/GenBank/DDBJ databases">
        <title>Isolation of Levoglucosan Utilizing Bacteria.</title>
        <authorList>
            <person name="Arya A.S."/>
        </authorList>
    </citation>
    <scope>NUCLEOTIDE SEQUENCE [LARGE SCALE GENOMIC DNA]</scope>
    <source>
        <strain evidence="9 10">MEC069</strain>
    </source>
</reference>
<dbReference type="Pfam" id="PF03845">
    <property type="entry name" value="Spore_permease"/>
    <property type="match status" value="1"/>
</dbReference>
<dbReference type="NCBIfam" id="TIGR00912">
    <property type="entry name" value="2A0309"/>
    <property type="match status" value="1"/>
</dbReference>
<evidence type="ECO:0000256" key="2">
    <source>
        <dbReference type="ARBA" id="ARBA00007998"/>
    </source>
</evidence>
<evidence type="ECO:0000256" key="7">
    <source>
        <dbReference type="ARBA" id="ARBA00023136"/>
    </source>
</evidence>
<dbReference type="EMBL" id="MYFO01000023">
    <property type="protein sequence ID" value="TFE85803.1"/>
    <property type="molecule type" value="Genomic_DNA"/>
</dbReference>
<evidence type="ECO:0000256" key="3">
    <source>
        <dbReference type="ARBA" id="ARBA00022448"/>
    </source>
</evidence>
<dbReference type="Proteomes" id="UP000298246">
    <property type="component" value="Unassembled WGS sequence"/>
</dbReference>
<dbReference type="PANTHER" id="PTHR34975:SF2">
    <property type="entry name" value="SPORE GERMINATION PROTEIN A2"/>
    <property type="match status" value="1"/>
</dbReference>
<dbReference type="GO" id="GO:0009847">
    <property type="term" value="P:spore germination"/>
    <property type="evidence" value="ECO:0007669"/>
    <property type="project" value="InterPro"/>
</dbReference>
<evidence type="ECO:0000256" key="1">
    <source>
        <dbReference type="ARBA" id="ARBA00004141"/>
    </source>
</evidence>
<dbReference type="RefSeq" id="WP_134754778.1">
    <property type="nucleotide sequence ID" value="NZ_MYFO02000002.1"/>
</dbReference>
<comment type="caution">
    <text evidence="9">The sequence shown here is derived from an EMBL/GenBank/DDBJ whole genome shotgun (WGS) entry which is preliminary data.</text>
</comment>
<feature type="transmembrane region" description="Helical" evidence="8">
    <location>
        <begin position="270"/>
        <end position="294"/>
    </location>
</feature>
<feature type="transmembrane region" description="Helical" evidence="8">
    <location>
        <begin position="216"/>
        <end position="242"/>
    </location>
</feature>
<dbReference type="PANTHER" id="PTHR34975">
    <property type="entry name" value="SPORE GERMINATION PROTEIN A2"/>
    <property type="match status" value="1"/>
</dbReference>
<sequence>MEGAHLSSKQLLILLCLSVYGTIFITLPRSLTQTASHNGWIAIILAAVLFIPLLGMLERLGQAMGSQDFITFCLGLLGNVAGRLFTLLFVLTPLIVFSAATVRVFTELFVAIVLPETPLELPIIMLLALRFYLTSGGLSAIARWGEVVMPGIVVITLLLFGLSFSKVGLHRIEPFWNATVPETLKASLSALSAFAEMLMLLFLWPNIREKQRVFKVLLGGTGLLAIVFVLDFVVAVGTYGSAYTARLAFPMLEVIKDIELLHFIEHLESIFLSLWMFISLTKGSLTLYTVSVGFQHWFRLPSFRPLLVPLSIIIFFIAISPPNLYISIIEYEKFKGLYYAIYAYVLVGGLLALAKLRARGGSHGQTP</sequence>
<feature type="transmembrane region" description="Helical" evidence="8">
    <location>
        <begin position="69"/>
        <end position="96"/>
    </location>
</feature>
<feature type="transmembrane region" description="Helical" evidence="8">
    <location>
        <begin position="108"/>
        <end position="132"/>
    </location>
</feature>
<keyword evidence="3" id="KW-0813">Transport</keyword>
<keyword evidence="7 8" id="KW-0472">Membrane</keyword>
<keyword evidence="10" id="KW-1185">Reference proteome</keyword>
<keyword evidence="4" id="KW-0309">Germination</keyword>
<protein>
    <submittedName>
        <fullName evidence="9">Uncharacterized protein</fullName>
    </submittedName>
</protein>
<keyword evidence="6 8" id="KW-1133">Transmembrane helix</keyword>
<proteinExistence type="inferred from homology"/>
<dbReference type="OrthoDB" id="2078716at2"/>
<keyword evidence="5 8" id="KW-0812">Transmembrane</keyword>
<gene>
    <name evidence="9" type="ORF">B5M42_16555</name>
</gene>
<dbReference type="GO" id="GO:0016020">
    <property type="term" value="C:membrane"/>
    <property type="evidence" value="ECO:0007669"/>
    <property type="project" value="UniProtKB-SubCell"/>
</dbReference>
<feature type="transmembrane region" description="Helical" evidence="8">
    <location>
        <begin position="144"/>
        <end position="164"/>
    </location>
</feature>
<dbReference type="AlphaFoldDB" id="A0A4Y8PXC8"/>
<comment type="similarity">
    <text evidence="2">Belongs to the amino acid-polyamine-organocation (APC) superfamily. Spore germination protein (SGP) (TC 2.A.3.9) family.</text>
</comment>
<dbReference type="InterPro" id="IPR004761">
    <property type="entry name" value="Spore_GerAB"/>
</dbReference>
<feature type="transmembrane region" description="Helical" evidence="8">
    <location>
        <begin position="37"/>
        <end position="57"/>
    </location>
</feature>
<evidence type="ECO:0000256" key="4">
    <source>
        <dbReference type="ARBA" id="ARBA00022544"/>
    </source>
</evidence>
<organism evidence="9 10">
    <name type="scientific">Paenibacillus athensensis</name>
    <dbReference type="NCBI Taxonomy" id="1967502"/>
    <lineage>
        <taxon>Bacteria</taxon>
        <taxon>Bacillati</taxon>
        <taxon>Bacillota</taxon>
        <taxon>Bacilli</taxon>
        <taxon>Bacillales</taxon>
        <taxon>Paenibacillaceae</taxon>
        <taxon>Paenibacillus</taxon>
    </lineage>
</organism>
<evidence type="ECO:0000313" key="10">
    <source>
        <dbReference type="Proteomes" id="UP000298246"/>
    </source>
</evidence>
<comment type="subcellular location">
    <subcellularLocation>
        <location evidence="1">Membrane</location>
        <topology evidence="1">Multi-pass membrane protein</topology>
    </subcellularLocation>
</comment>
<feature type="transmembrane region" description="Helical" evidence="8">
    <location>
        <begin position="12"/>
        <end position="31"/>
    </location>
</feature>
<evidence type="ECO:0000256" key="6">
    <source>
        <dbReference type="ARBA" id="ARBA00022989"/>
    </source>
</evidence>
<evidence type="ECO:0000313" key="9">
    <source>
        <dbReference type="EMBL" id="TFE85803.1"/>
    </source>
</evidence>
<feature type="transmembrane region" description="Helical" evidence="8">
    <location>
        <begin position="306"/>
        <end position="325"/>
    </location>
</feature>
<evidence type="ECO:0000256" key="8">
    <source>
        <dbReference type="SAM" id="Phobius"/>
    </source>
</evidence>
<name>A0A4Y8PXC8_9BACL</name>
<feature type="transmembrane region" description="Helical" evidence="8">
    <location>
        <begin position="337"/>
        <end position="354"/>
    </location>
</feature>